<keyword evidence="3" id="KW-0058">Aromatic hydrocarbons catabolism</keyword>
<dbReference type="NCBIfam" id="TIGR03215">
    <property type="entry name" value="ac_ald_DH_ac"/>
    <property type="match status" value="1"/>
</dbReference>
<dbReference type="Gene3D" id="3.30.360.10">
    <property type="entry name" value="Dihydrodipicolinate Reductase, domain 2"/>
    <property type="match status" value="1"/>
</dbReference>
<dbReference type="EMBL" id="JACJVO010000012">
    <property type="protein sequence ID" value="MBB6731565.1"/>
    <property type="molecule type" value="Genomic_DNA"/>
</dbReference>
<feature type="binding site" evidence="3">
    <location>
        <begin position="12"/>
        <end position="15"/>
    </location>
    <ligand>
        <name>NAD(+)</name>
        <dbReference type="ChEBI" id="CHEBI:57540"/>
    </ligand>
</feature>
<dbReference type="NCBIfam" id="NF006157">
    <property type="entry name" value="PRK08300.1"/>
    <property type="match status" value="1"/>
</dbReference>
<dbReference type="SUPFAM" id="SSF51735">
    <property type="entry name" value="NAD(P)-binding Rossmann-fold domains"/>
    <property type="match status" value="1"/>
</dbReference>
<sequence length="295" mass="31985">MNGRAKVAILGSGNIGTDLLKKTARSSKLECTLFVGRNPESPGMKVAREMGIQVSDKQIDAIVDNAHLYDIVFDATSAYAHAQHAGIFKNLGKFVIDMTPSKIGEMCVPAVNLNECLTLDNVNMVTCGGQASVPIAYAIGQTHRHVDYIEVVSSIASRSAGPATRSNLDEYIETTEEAIVKFSRCRRAKAILNLNPAEPCIDMQTTVYAKVSDPDPDALSKYLEDLIRKMQSYVPGYRLLLPPTLEDGKIVVMIKVQGLGDYLPKYAGNLDIINCAAVAIAEEYAFKIGNARKGA</sequence>
<keyword evidence="2 3" id="KW-0520">NAD</keyword>
<dbReference type="PIRSF" id="PIRSF015689">
    <property type="entry name" value="Actaldh_dh_actl"/>
    <property type="match status" value="1"/>
</dbReference>
<comment type="caution">
    <text evidence="5">The sequence shown here is derived from an EMBL/GenBank/DDBJ whole genome shotgun (WGS) entry which is preliminary data.</text>
</comment>
<evidence type="ECO:0000256" key="2">
    <source>
        <dbReference type="ARBA" id="ARBA00023027"/>
    </source>
</evidence>
<dbReference type="SMART" id="SM00859">
    <property type="entry name" value="Semialdhyde_dh"/>
    <property type="match status" value="1"/>
</dbReference>
<dbReference type="Gene3D" id="3.40.50.720">
    <property type="entry name" value="NAD(P)-binding Rossmann-like Domain"/>
    <property type="match status" value="1"/>
</dbReference>
<evidence type="ECO:0000259" key="4">
    <source>
        <dbReference type="SMART" id="SM00859"/>
    </source>
</evidence>
<feature type="domain" description="Semialdehyde dehydrogenase NAD-binding" evidence="4">
    <location>
        <begin position="6"/>
        <end position="119"/>
    </location>
</feature>
<accession>A0A7X0SMR0</accession>
<feature type="binding site" evidence="3">
    <location>
        <position position="269"/>
    </location>
    <ligand>
        <name>NAD(+)</name>
        <dbReference type="ChEBI" id="CHEBI:57540"/>
    </ligand>
</feature>
<dbReference type="InterPro" id="IPR000534">
    <property type="entry name" value="Semialdehyde_DH_NAD-bd"/>
</dbReference>
<dbReference type="Proteomes" id="UP000564644">
    <property type="component" value="Unassembled WGS sequence"/>
</dbReference>
<evidence type="ECO:0000313" key="6">
    <source>
        <dbReference type="Proteomes" id="UP000564644"/>
    </source>
</evidence>
<keyword evidence="6" id="KW-1185">Reference proteome</keyword>
<dbReference type="EC" id="1.2.1.10" evidence="3"/>
<dbReference type="CDD" id="cd23933">
    <property type="entry name" value="ALDH_C"/>
    <property type="match status" value="1"/>
</dbReference>
<feature type="binding site" evidence="3">
    <location>
        <begin position="159"/>
        <end position="167"/>
    </location>
    <ligand>
        <name>NAD(+)</name>
        <dbReference type="ChEBI" id="CHEBI:57540"/>
    </ligand>
</feature>
<comment type="similarity">
    <text evidence="1 3">Belongs to the acetaldehyde dehydrogenase family.</text>
</comment>
<dbReference type="InterPro" id="IPR036291">
    <property type="entry name" value="NAD(P)-bd_dom_sf"/>
</dbReference>
<evidence type="ECO:0000313" key="5">
    <source>
        <dbReference type="EMBL" id="MBB6731565.1"/>
    </source>
</evidence>
<reference evidence="5 6" key="1">
    <citation type="submission" date="2020-08" db="EMBL/GenBank/DDBJ databases">
        <title>Cohnella phylogeny.</title>
        <authorList>
            <person name="Dunlap C."/>
        </authorList>
    </citation>
    <scope>NUCLEOTIDE SEQUENCE [LARGE SCALE GENOMIC DNA]</scope>
    <source>
        <strain evidence="5 6">CBP 2801</strain>
    </source>
</reference>
<evidence type="ECO:0000256" key="1">
    <source>
        <dbReference type="ARBA" id="ARBA00009244"/>
    </source>
</evidence>
<dbReference type="InterPro" id="IPR003361">
    <property type="entry name" value="Acetaldehyde_dehydrogenase"/>
</dbReference>
<feature type="active site" description="Acyl-thioester intermediate" evidence="3">
    <location>
        <position position="127"/>
    </location>
</feature>
<protein>
    <recommendedName>
        <fullName evidence="3">Acetaldehyde dehydrogenase</fullName>
        <ecNumber evidence="3">1.2.1.10</ecNumber>
    </recommendedName>
    <alternativeName>
        <fullName evidence="3">Acetaldehyde dehydrogenase [acetylating]</fullName>
    </alternativeName>
</protein>
<comment type="catalytic activity">
    <reaction evidence="3">
        <text>acetaldehyde + NAD(+) + CoA = acetyl-CoA + NADH + H(+)</text>
        <dbReference type="Rhea" id="RHEA:23288"/>
        <dbReference type="ChEBI" id="CHEBI:15343"/>
        <dbReference type="ChEBI" id="CHEBI:15378"/>
        <dbReference type="ChEBI" id="CHEBI:57287"/>
        <dbReference type="ChEBI" id="CHEBI:57288"/>
        <dbReference type="ChEBI" id="CHEBI:57540"/>
        <dbReference type="ChEBI" id="CHEBI:57945"/>
        <dbReference type="EC" id="1.2.1.10"/>
    </reaction>
</comment>
<dbReference type="GO" id="GO:0051287">
    <property type="term" value="F:NAD binding"/>
    <property type="evidence" value="ECO:0007669"/>
    <property type="project" value="UniProtKB-UniRule"/>
</dbReference>
<dbReference type="SUPFAM" id="SSF55347">
    <property type="entry name" value="Glyceraldehyde-3-phosphate dehydrogenase-like, C-terminal domain"/>
    <property type="match status" value="1"/>
</dbReference>
<keyword evidence="3 5" id="KW-0560">Oxidoreductase</keyword>
<dbReference type="RefSeq" id="WP_185129219.1">
    <property type="nucleotide sequence ID" value="NZ_JACJVO010000012.1"/>
</dbReference>
<dbReference type="Pfam" id="PF09290">
    <property type="entry name" value="AcetDehyd-dimer"/>
    <property type="match status" value="1"/>
</dbReference>
<dbReference type="GO" id="GO:0008774">
    <property type="term" value="F:acetaldehyde dehydrogenase (acetylating) activity"/>
    <property type="evidence" value="ECO:0007669"/>
    <property type="project" value="UniProtKB-UniRule"/>
</dbReference>
<dbReference type="Pfam" id="PF01118">
    <property type="entry name" value="Semialdhyde_dh"/>
    <property type="match status" value="1"/>
</dbReference>
<proteinExistence type="inferred from homology"/>
<organism evidence="5 6">
    <name type="scientific">Cohnella zeiphila</name>
    <dbReference type="NCBI Taxonomy" id="2761120"/>
    <lineage>
        <taxon>Bacteria</taxon>
        <taxon>Bacillati</taxon>
        <taxon>Bacillota</taxon>
        <taxon>Bacilli</taxon>
        <taxon>Bacillales</taxon>
        <taxon>Paenibacillaceae</taxon>
        <taxon>Cohnella</taxon>
    </lineage>
</organism>
<dbReference type="AlphaFoldDB" id="A0A7X0SMR0"/>
<dbReference type="HAMAP" id="MF_01657">
    <property type="entry name" value="Ac_ald_DH_ac"/>
    <property type="match status" value="1"/>
</dbReference>
<gene>
    <name evidence="5" type="ORF">H7C18_11655</name>
</gene>
<name>A0A7X0SMR0_9BACL</name>
<evidence type="ECO:0000256" key="3">
    <source>
        <dbReference type="HAMAP-Rule" id="MF_01657"/>
    </source>
</evidence>
<dbReference type="InterPro" id="IPR015426">
    <property type="entry name" value="Acetylaldehyde_DH_C"/>
</dbReference>